<feature type="region of interest" description="Disordered" evidence="1">
    <location>
        <begin position="124"/>
        <end position="145"/>
    </location>
</feature>
<feature type="region of interest" description="Disordered" evidence="1">
    <location>
        <begin position="206"/>
        <end position="256"/>
    </location>
</feature>
<evidence type="ECO:0000313" key="3">
    <source>
        <dbReference type="Proteomes" id="UP001162029"/>
    </source>
</evidence>
<feature type="compositionally biased region" description="Polar residues" evidence="1">
    <location>
        <begin position="245"/>
        <end position="256"/>
    </location>
</feature>
<dbReference type="Proteomes" id="UP001162029">
    <property type="component" value="Unassembled WGS sequence"/>
</dbReference>
<proteinExistence type="predicted"/>
<accession>A0AAV0SZB2</accession>
<evidence type="ECO:0000313" key="2">
    <source>
        <dbReference type="EMBL" id="CAI5711405.1"/>
    </source>
</evidence>
<gene>
    <name evidence="2" type="ORF">PDE001_LOCUS611</name>
</gene>
<sequence>MRRGKERWTHADDKRLGRALLGVFVDRGEEVVLSDSRALWKRVQQQYQGLLATEQVVVPDITAAQRSARSLHTRWARGIRPDMTLFASLVDKMQKAGKKPTKAIKQAAKLFRGRRSETNAAAVRQFVQERQRPPTASGDSETNSARPKLKFESFHFRHCYDILCSNTAFIEVLLEKSRTNGGNELLKKHRRTEGASSFQEKYILSTSSDGSDAADSHEGEEQVTMLQHPPAQEEEVGSISREHPSNWQNPQATANGVNRTLHSSNAAQYDRESVVVTFDDAYDDRDLPRLECDRAVANEYIRLRVQALKDDRRLKLLAELRGVVTMMSQLAQQLAWNGVASAALTARTGGVCPALDQDVLRDIAFFRHEKERLKQEIAAASRMAPTRND</sequence>
<comment type="caution">
    <text evidence="2">The sequence shown here is derived from an EMBL/GenBank/DDBJ whole genome shotgun (WGS) entry which is preliminary data.</text>
</comment>
<evidence type="ECO:0000256" key="1">
    <source>
        <dbReference type="SAM" id="MobiDB-lite"/>
    </source>
</evidence>
<reference evidence="2" key="1">
    <citation type="submission" date="2022-12" db="EMBL/GenBank/DDBJ databases">
        <authorList>
            <person name="Webb A."/>
        </authorList>
    </citation>
    <scope>NUCLEOTIDE SEQUENCE</scope>
    <source>
        <strain evidence="2">Pd1</strain>
    </source>
</reference>
<keyword evidence="3" id="KW-1185">Reference proteome</keyword>
<dbReference type="EMBL" id="CANTFM010000099">
    <property type="protein sequence ID" value="CAI5711405.1"/>
    <property type="molecule type" value="Genomic_DNA"/>
</dbReference>
<protein>
    <submittedName>
        <fullName evidence="2">Uncharacterized protein</fullName>
    </submittedName>
</protein>
<name>A0AAV0SZB2_9STRA</name>
<organism evidence="2 3">
    <name type="scientific">Peronospora destructor</name>
    <dbReference type="NCBI Taxonomy" id="86335"/>
    <lineage>
        <taxon>Eukaryota</taxon>
        <taxon>Sar</taxon>
        <taxon>Stramenopiles</taxon>
        <taxon>Oomycota</taxon>
        <taxon>Peronosporomycetes</taxon>
        <taxon>Peronosporales</taxon>
        <taxon>Peronosporaceae</taxon>
        <taxon>Peronospora</taxon>
    </lineage>
</organism>
<dbReference type="AlphaFoldDB" id="A0AAV0SZB2"/>